<keyword evidence="7 10" id="KW-0255">Endonuclease</keyword>
<dbReference type="NCBIfam" id="TIGR01069">
    <property type="entry name" value="mutS2"/>
    <property type="match status" value="1"/>
</dbReference>
<dbReference type="GO" id="GO:0072344">
    <property type="term" value="P:rescue of stalled ribosome"/>
    <property type="evidence" value="ECO:0007669"/>
    <property type="project" value="UniProtKB-UniRule"/>
</dbReference>
<dbReference type="EC" id="3.1.-.-" evidence="7"/>
<keyword evidence="4 7" id="KW-0067">ATP-binding</keyword>
<feature type="region of interest" description="Disordered" evidence="8">
    <location>
        <begin position="542"/>
        <end position="565"/>
    </location>
</feature>
<dbReference type="SUPFAM" id="SSF160443">
    <property type="entry name" value="SMR domain-like"/>
    <property type="match status" value="1"/>
</dbReference>
<keyword evidence="11" id="KW-1185">Reference proteome</keyword>
<comment type="function">
    <text evidence="7">Acts as a ribosome collision sensor, splitting the ribosome into its 2 subunits. Detects stalled/collided 70S ribosomes which it binds and splits by an ATP-hydrolysis driven conformational change. Acts upstream of the ribosome quality control system (RQC), a ribosome-associated complex that mediates the extraction of incompletely synthesized nascent chains from stalled ribosomes and their subsequent degradation. Probably generates substrates for RQC.</text>
</comment>
<dbReference type="GO" id="GO:0005524">
    <property type="term" value="F:ATP binding"/>
    <property type="evidence" value="ECO:0007669"/>
    <property type="project" value="UniProtKB-UniRule"/>
</dbReference>
<dbReference type="HAMAP" id="MF_00092">
    <property type="entry name" value="MutS2"/>
    <property type="match status" value="1"/>
</dbReference>
<keyword evidence="1 7" id="KW-0699">rRNA-binding</keyword>
<proteinExistence type="inferred from homology"/>
<dbReference type="SMART" id="SM00463">
    <property type="entry name" value="SMR"/>
    <property type="match status" value="1"/>
</dbReference>
<feature type="compositionally biased region" description="Basic and acidic residues" evidence="8">
    <location>
        <begin position="599"/>
        <end position="614"/>
    </location>
</feature>
<dbReference type="SUPFAM" id="SSF52540">
    <property type="entry name" value="P-loop containing nucleoside triphosphate hydrolases"/>
    <property type="match status" value="1"/>
</dbReference>
<evidence type="ECO:0000256" key="5">
    <source>
        <dbReference type="ARBA" id="ARBA00022884"/>
    </source>
</evidence>
<protein>
    <recommendedName>
        <fullName evidence="7">Endonuclease MutS2</fullName>
        <ecNumber evidence="7">3.1.-.-</ecNumber>
    </recommendedName>
    <alternativeName>
        <fullName evidence="7">Ribosome-associated protein quality control-upstream factor</fullName>
        <shortName evidence="7">RQC-upstream factor</shortName>
        <shortName evidence="7">RqcU</shortName>
        <ecNumber evidence="7">3.6.4.-</ecNumber>
    </alternativeName>
</protein>
<keyword evidence="6 7" id="KW-0238">DNA-binding</keyword>
<dbReference type="GO" id="GO:0140664">
    <property type="term" value="F:ATP-dependent DNA damage sensor activity"/>
    <property type="evidence" value="ECO:0007669"/>
    <property type="project" value="InterPro"/>
</dbReference>
<dbReference type="InterPro" id="IPR005747">
    <property type="entry name" value="MutS2"/>
</dbReference>
<dbReference type="Pfam" id="PF20297">
    <property type="entry name" value="MSSS"/>
    <property type="match status" value="1"/>
</dbReference>
<evidence type="ECO:0000256" key="8">
    <source>
        <dbReference type="SAM" id="MobiDB-lite"/>
    </source>
</evidence>
<keyword evidence="7" id="KW-0540">Nuclease</keyword>
<evidence type="ECO:0000256" key="1">
    <source>
        <dbReference type="ARBA" id="ARBA00022730"/>
    </source>
</evidence>
<dbReference type="Pfam" id="PF00488">
    <property type="entry name" value="MutS_V"/>
    <property type="match status" value="1"/>
</dbReference>
<dbReference type="AlphaFoldDB" id="A0A6L5YAG5"/>
<dbReference type="GO" id="GO:0019843">
    <property type="term" value="F:rRNA binding"/>
    <property type="evidence" value="ECO:0007669"/>
    <property type="project" value="UniProtKB-UniRule"/>
</dbReference>
<evidence type="ECO:0000259" key="9">
    <source>
        <dbReference type="PROSITE" id="PS50828"/>
    </source>
</evidence>
<dbReference type="GO" id="GO:0006298">
    <property type="term" value="P:mismatch repair"/>
    <property type="evidence" value="ECO:0007669"/>
    <property type="project" value="InterPro"/>
</dbReference>
<dbReference type="GO" id="GO:0016887">
    <property type="term" value="F:ATP hydrolysis activity"/>
    <property type="evidence" value="ECO:0007669"/>
    <property type="project" value="InterPro"/>
</dbReference>
<dbReference type="GO" id="GO:0043023">
    <property type="term" value="F:ribosomal large subunit binding"/>
    <property type="evidence" value="ECO:0007669"/>
    <property type="project" value="UniProtKB-UniRule"/>
</dbReference>
<keyword evidence="5 7" id="KW-0694">RNA-binding</keyword>
<dbReference type="EC" id="3.6.4.-" evidence="7"/>
<keyword evidence="3 7" id="KW-0378">Hydrolase</keyword>
<evidence type="ECO:0000313" key="10">
    <source>
        <dbReference type="EMBL" id="MST54477.1"/>
    </source>
</evidence>
<dbReference type="PANTHER" id="PTHR48466">
    <property type="entry name" value="OS10G0509000 PROTEIN-RELATED"/>
    <property type="match status" value="1"/>
</dbReference>
<dbReference type="InterPro" id="IPR036187">
    <property type="entry name" value="DNA_mismatch_repair_MutS_sf"/>
</dbReference>
<dbReference type="Proteomes" id="UP000473699">
    <property type="component" value="Unassembled WGS sequence"/>
</dbReference>
<name>A0A6L5YAG5_9BACT</name>
<evidence type="ECO:0000313" key="11">
    <source>
        <dbReference type="Proteomes" id="UP000473699"/>
    </source>
</evidence>
<dbReference type="InterPro" id="IPR036063">
    <property type="entry name" value="Smr_dom_sf"/>
</dbReference>
<dbReference type="InterPro" id="IPR000432">
    <property type="entry name" value="DNA_mismatch_repair_MutS_C"/>
</dbReference>
<dbReference type="InterPro" id="IPR045076">
    <property type="entry name" value="MutS"/>
</dbReference>
<feature type="binding site" evidence="7">
    <location>
        <begin position="332"/>
        <end position="339"/>
    </location>
    <ligand>
        <name>ATP</name>
        <dbReference type="ChEBI" id="CHEBI:30616"/>
    </ligand>
</feature>
<dbReference type="RefSeq" id="WP_326830826.1">
    <property type="nucleotide sequence ID" value="NZ_VUNH01000001.1"/>
</dbReference>
<dbReference type="GO" id="GO:0030983">
    <property type="term" value="F:mismatched DNA binding"/>
    <property type="evidence" value="ECO:0007669"/>
    <property type="project" value="InterPro"/>
</dbReference>
<dbReference type="PANTHER" id="PTHR48466:SF2">
    <property type="entry name" value="OS10G0509000 PROTEIN"/>
    <property type="match status" value="1"/>
</dbReference>
<comment type="similarity">
    <text evidence="7">Belongs to the DNA mismatch repair MutS family. MutS2 subfamily.</text>
</comment>
<dbReference type="Gene3D" id="3.40.50.300">
    <property type="entry name" value="P-loop containing nucleotide triphosphate hydrolases"/>
    <property type="match status" value="1"/>
</dbReference>
<dbReference type="Gene3D" id="3.30.1370.110">
    <property type="match status" value="1"/>
</dbReference>
<comment type="subunit">
    <text evidence="7">Homodimer. Binds to stalled ribosomes, contacting rRNA.</text>
</comment>
<evidence type="ECO:0000256" key="7">
    <source>
        <dbReference type="HAMAP-Rule" id="MF_00092"/>
    </source>
</evidence>
<dbReference type="PROSITE" id="PS00486">
    <property type="entry name" value="DNA_MISMATCH_REPAIR_2"/>
    <property type="match status" value="1"/>
</dbReference>
<evidence type="ECO:0000256" key="6">
    <source>
        <dbReference type="ARBA" id="ARBA00023125"/>
    </source>
</evidence>
<dbReference type="InterPro" id="IPR002625">
    <property type="entry name" value="Smr_dom"/>
</dbReference>
<dbReference type="SMART" id="SM00534">
    <property type="entry name" value="MUTSac"/>
    <property type="match status" value="1"/>
</dbReference>
<feature type="region of interest" description="Disordered" evidence="8">
    <location>
        <begin position="593"/>
        <end position="618"/>
    </location>
</feature>
<gene>
    <name evidence="7" type="primary">mutS2</name>
    <name evidence="7" type="synonym">rqcU</name>
    <name evidence="10" type="ORF">FYJ74_00175</name>
</gene>
<dbReference type="EMBL" id="VUNH01000001">
    <property type="protein sequence ID" value="MST54477.1"/>
    <property type="molecule type" value="Genomic_DNA"/>
</dbReference>
<evidence type="ECO:0000256" key="2">
    <source>
        <dbReference type="ARBA" id="ARBA00022741"/>
    </source>
</evidence>
<keyword evidence="2 7" id="KW-0547">Nucleotide-binding</keyword>
<comment type="function">
    <text evidence="7">Endonuclease that is involved in the suppression of homologous recombination and thus may have a key role in the control of bacterial genetic diversity.</text>
</comment>
<dbReference type="GO" id="GO:0004519">
    <property type="term" value="F:endonuclease activity"/>
    <property type="evidence" value="ECO:0007669"/>
    <property type="project" value="UniProtKB-UniRule"/>
</dbReference>
<comment type="caution">
    <text evidence="10">The sequence shown here is derived from an EMBL/GenBank/DDBJ whole genome shotgun (WGS) entry which is preliminary data.</text>
</comment>
<dbReference type="PROSITE" id="PS50828">
    <property type="entry name" value="SMR"/>
    <property type="match status" value="1"/>
</dbReference>
<feature type="domain" description="Smr" evidence="9">
    <location>
        <begin position="708"/>
        <end position="781"/>
    </location>
</feature>
<evidence type="ECO:0000256" key="3">
    <source>
        <dbReference type="ARBA" id="ARBA00022801"/>
    </source>
</evidence>
<reference evidence="10 11" key="1">
    <citation type="submission" date="2019-08" db="EMBL/GenBank/DDBJ databases">
        <title>In-depth cultivation of the pig gut microbiome towards novel bacterial diversity and tailored functional studies.</title>
        <authorList>
            <person name="Wylensek D."/>
            <person name="Hitch T.C.A."/>
            <person name="Clavel T."/>
        </authorList>
    </citation>
    <scope>NUCLEOTIDE SEQUENCE [LARGE SCALE GENOMIC DNA]</scope>
    <source>
        <strain evidence="10 11">SM-530-WT-4B</strain>
    </source>
</reference>
<dbReference type="InterPro" id="IPR046893">
    <property type="entry name" value="MSSS"/>
</dbReference>
<accession>A0A6L5YAG5</accession>
<dbReference type="Pfam" id="PF01713">
    <property type="entry name" value="Smr"/>
    <property type="match status" value="1"/>
</dbReference>
<dbReference type="InterPro" id="IPR027417">
    <property type="entry name" value="P-loop_NTPase"/>
</dbReference>
<dbReference type="SUPFAM" id="SSF48334">
    <property type="entry name" value="DNA repair protein MutS, domain III"/>
    <property type="match status" value="1"/>
</dbReference>
<dbReference type="GO" id="GO:0045910">
    <property type="term" value="P:negative regulation of DNA recombination"/>
    <property type="evidence" value="ECO:0007669"/>
    <property type="project" value="InterPro"/>
</dbReference>
<dbReference type="PIRSF" id="PIRSF005814">
    <property type="entry name" value="MutS_YshD"/>
    <property type="match status" value="1"/>
</dbReference>
<evidence type="ECO:0000256" key="4">
    <source>
        <dbReference type="ARBA" id="ARBA00022840"/>
    </source>
</evidence>
<sequence>MKINEEARQSLEIDDVLELLAAGARSELGRAALVRIEPAADMKSLISRQNLLAAYLNFIESGGNFPWNEAVQVVSAALDEARHTGLLLGEELLKVRVLLTLAMAVKECAQAAKEKFPPLVWFCDRIREFSDELERLSVLNSDGSLADGASPKLREIRAELDQKRREARAVGNGFLNGPSSGMLQERVLSMRSGRFAVLVKQAFINRFPGIVTDKSASGNSVYMEPHALVVFNNRIAALLEQQRQEEHRIFGELTKMLLDRRNAVNEAETALAQLDLFYCMDDLIHFKRWRIPELVKRSEFCFYDVRHPLLGERAVPIDVSCGRDFRALVVTGPNTGGKTVALKTCALAVYLAWCGLPVPAGDGSCVGNISAIYADIGDEQSIEQSLSTFSSHLKRIVSMLENADADSLALLDELGAGTDPQEGAALGIAVLEEFLRRKTLVLATTHHNPIKRFATTTPGVEAACVDFDMKTLSPTYHLLVGIPGQSNALAIAQRYGMPPDIVKRAEECLNSDELNVERLIGQLQEKRLAVEKLSRELAQEKQRLDAERKKLQQSRSETERKRDEMILKAERESQKVLDDAEAKARSLLKSLQGAARSAGHREMARQKMQIDKTRGTSAVRQNAIEVRRTPPASPRLAVGSPVKLSDSSVKGEIVAIDGKNAEVQAGAMRITVPLAKLTPTAAPPQARQSADEIAIVRRPEGVPSSIMVRGMLADEAIPLVERYLDQAMRAGYGEVAVIHGRGEGILRKLVHQLCARLPYVSEYRLGDHSEGGWGVTIVKFR</sequence>
<organism evidence="10 11">
    <name type="scientific">Pyramidobacter porci</name>
    <dbReference type="NCBI Taxonomy" id="2605789"/>
    <lineage>
        <taxon>Bacteria</taxon>
        <taxon>Thermotogati</taxon>
        <taxon>Synergistota</taxon>
        <taxon>Synergistia</taxon>
        <taxon>Synergistales</taxon>
        <taxon>Dethiosulfovibrionaceae</taxon>
        <taxon>Pyramidobacter</taxon>
    </lineage>
</organism>
<dbReference type="FunFam" id="3.40.50.300:FF:000830">
    <property type="entry name" value="Endonuclease MutS2"/>
    <property type="match status" value="1"/>
</dbReference>